<name>A0A1L7VAA2_FUSPR</name>
<evidence type="ECO:0000313" key="2">
    <source>
        <dbReference type="Proteomes" id="UP000183971"/>
    </source>
</evidence>
<evidence type="ECO:0000313" key="1">
    <source>
        <dbReference type="EMBL" id="CZR36315.1"/>
    </source>
</evidence>
<protein>
    <submittedName>
        <fullName evidence="1">Uncharacterized protein</fullName>
    </submittedName>
</protein>
<proteinExistence type="predicted"/>
<sequence length="85" mass="9496">MCGGCGTVSLTTIQRIDSTGLTRHIAEMLDYLIVLYLDQVVFTEENRHSRSGGMVQHHCSDLEIRYLLLALTYLGTLMEGVGNTY</sequence>
<dbReference type="AlphaFoldDB" id="A0A1L7VAA2"/>
<dbReference type="RefSeq" id="XP_031076908.1">
    <property type="nucleotide sequence ID" value="XM_031226364.1"/>
</dbReference>
<dbReference type="GeneID" id="42048310"/>
<keyword evidence="2" id="KW-1185">Reference proteome</keyword>
<organism evidence="1 2">
    <name type="scientific">Fusarium proliferatum (strain ET1)</name>
    <name type="common">Orchid endophyte fungus</name>
    <dbReference type="NCBI Taxonomy" id="1227346"/>
    <lineage>
        <taxon>Eukaryota</taxon>
        <taxon>Fungi</taxon>
        <taxon>Dikarya</taxon>
        <taxon>Ascomycota</taxon>
        <taxon>Pezizomycotina</taxon>
        <taxon>Sordariomycetes</taxon>
        <taxon>Hypocreomycetidae</taxon>
        <taxon>Hypocreales</taxon>
        <taxon>Nectriaceae</taxon>
        <taxon>Fusarium</taxon>
        <taxon>Fusarium fujikuroi species complex</taxon>
    </lineage>
</organism>
<comment type="caution">
    <text evidence="1">The sequence shown here is derived from an EMBL/GenBank/DDBJ whole genome shotgun (WGS) entry which is preliminary data.</text>
</comment>
<dbReference type="Proteomes" id="UP000183971">
    <property type="component" value="Unassembled WGS sequence"/>
</dbReference>
<gene>
    <name evidence="1" type="ORF">FPRO_03425</name>
</gene>
<reference evidence="2" key="1">
    <citation type="journal article" date="2016" name="Genome Biol. Evol.">
        <title>Comparative 'omics' of the Fusarium fujikuroi species complex highlights differences in genetic potential and metabolite synthesis.</title>
        <authorList>
            <person name="Niehaus E.-M."/>
            <person name="Muensterkoetter M."/>
            <person name="Proctor R.H."/>
            <person name="Brown D.W."/>
            <person name="Sharon A."/>
            <person name="Idan Y."/>
            <person name="Oren-Young L."/>
            <person name="Sieber C.M."/>
            <person name="Novak O."/>
            <person name="Pencik A."/>
            <person name="Tarkowska D."/>
            <person name="Hromadova K."/>
            <person name="Freeman S."/>
            <person name="Maymon M."/>
            <person name="Elazar M."/>
            <person name="Youssef S.A."/>
            <person name="El-Shabrawy E.S.M."/>
            <person name="Shalaby A.B.A."/>
            <person name="Houterman P."/>
            <person name="Brock N.L."/>
            <person name="Burkhardt I."/>
            <person name="Tsavkelova E.A."/>
            <person name="Dickschat J.S."/>
            <person name="Galuszka P."/>
            <person name="Gueldener U."/>
            <person name="Tudzynski B."/>
        </authorList>
    </citation>
    <scope>NUCLEOTIDE SEQUENCE [LARGE SCALE GENOMIC DNA]</scope>
    <source>
        <strain evidence="2">ET1</strain>
    </source>
</reference>
<dbReference type="VEuPathDB" id="FungiDB:FPRO_03425"/>
<dbReference type="EMBL" id="FJOF01000002">
    <property type="protein sequence ID" value="CZR36315.1"/>
    <property type="molecule type" value="Genomic_DNA"/>
</dbReference>
<accession>A0A1L7VAA2</accession>